<evidence type="ECO:0000313" key="3">
    <source>
        <dbReference type="Proteomes" id="UP000069015"/>
    </source>
</evidence>
<sequence>MLSNIFSRLKTEHLIKQIGITASAFDIVRFVYNVYCVEFARKPGLATILAVMASLIIVYGSTRVGLQENPKLKQVYSTIGQVSISPKRLTCKKPGR</sequence>
<feature type="transmembrane region" description="Helical" evidence="1">
    <location>
        <begin position="44"/>
        <end position="66"/>
    </location>
</feature>
<dbReference type="EMBL" id="CP013611">
    <property type="protein sequence ID" value="ALU41775.1"/>
    <property type="molecule type" value="Genomic_DNA"/>
</dbReference>
<dbReference type="AlphaFoldDB" id="A0A0U3I1U2"/>
<dbReference type="Proteomes" id="UP000069015">
    <property type="component" value="Chromosome 1"/>
</dbReference>
<gene>
    <name evidence="2" type="ORF">AT705_01860</name>
</gene>
<name>A0A0U3I1U2_9GAMM</name>
<reference evidence="2 3" key="1">
    <citation type="submission" date="2015-12" db="EMBL/GenBank/DDBJ databases">
        <title>Complete genome sequence of Pseudoalteromonas rubra SCSIO 6842, harboring a conjugative plasmid.</title>
        <authorList>
            <person name="Li B."/>
            <person name="Wang X."/>
        </authorList>
    </citation>
    <scope>NUCLEOTIDE SEQUENCE [LARGE SCALE GENOMIC DNA]</scope>
    <source>
        <strain evidence="2 3">SCSIO 6842</strain>
    </source>
</reference>
<organism evidence="2 3">
    <name type="scientific">Pseudoalteromonas rubra</name>
    <dbReference type="NCBI Taxonomy" id="43658"/>
    <lineage>
        <taxon>Bacteria</taxon>
        <taxon>Pseudomonadati</taxon>
        <taxon>Pseudomonadota</taxon>
        <taxon>Gammaproteobacteria</taxon>
        <taxon>Alteromonadales</taxon>
        <taxon>Pseudoalteromonadaceae</taxon>
        <taxon>Pseudoalteromonas</taxon>
    </lineage>
</organism>
<protein>
    <submittedName>
        <fullName evidence="2">Uncharacterized protein</fullName>
    </submittedName>
</protein>
<keyword evidence="1" id="KW-0472">Membrane</keyword>
<keyword evidence="1" id="KW-0812">Transmembrane</keyword>
<proteinExistence type="predicted"/>
<accession>A0A0U3I1U2</accession>
<evidence type="ECO:0000313" key="2">
    <source>
        <dbReference type="EMBL" id="ALU41775.1"/>
    </source>
</evidence>
<dbReference type="KEGG" id="prr:AT705_01860"/>
<keyword evidence="1" id="KW-1133">Transmembrane helix</keyword>
<evidence type="ECO:0000256" key="1">
    <source>
        <dbReference type="SAM" id="Phobius"/>
    </source>
</evidence>